<gene>
    <name evidence="1" type="ORF">ACFOLH_16100</name>
</gene>
<dbReference type="EMBL" id="JBHRWW010000013">
    <property type="protein sequence ID" value="MFC3689873.1"/>
    <property type="molecule type" value="Genomic_DNA"/>
</dbReference>
<reference evidence="2" key="1">
    <citation type="journal article" date="2019" name="Int. J. Syst. Evol. Microbiol.">
        <title>The Global Catalogue of Microorganisms (GCM) 10K type strain sequencing project: providing services to taxonomists for standard genome sequencing and annotation.</title>
        <authorList>
            <consortium name="The Broad Institute Genomics Platform"/>
            <consortium name="The Broad Institute Genome Sequencing Center for Infectious Disease"/>
            <person name="Wu L."/>
            <person name="Ma J."/>
        </authorList>
    </citation>
    <scope>NUCLEOTIDE SEQUENCE [LARGE SCALE GENOMIC DNA]</scope>
    <source>
        <strain evidence="2">NCAIM B.02333</strain>
    </source>
</reference>
<organism evidence="1 2">
    <name type="scientific">Aquipuribacter hungaricus</name>
    <dbReference type="NCBI Taxonomy" id="545624"/>
    <lineage>
        <taxon>Bacteria</taxon>
        <taxon>Bacillati</taxon>
        <taxon>Actinomycetota</taxon>
        <taxon>Actinomycetes</taxon>
        <taxon>Micrococcales</taxon>
        <taxon>Intrasporangiaceae</taxon>
        <taxon>Aquipuribacter</taxon>
    </lineage>
</organism>
<dbReference type="Proteomes" id="UP001595685">
    <property type="component" value="Unassembled WGS sequence"/>
</dbReference>
<sequence>MQPVEHAPLDPAGDPADDPAVDAAVRAYVAAIPGHHRALYDRVHRLVLEAHPRATAAMSYAMPSYVVGGSRLHVGAWKHGLSFYGWSEARDAGFAARHPELVGSKGTIRLDPDAAAGIDDDELRDFFHATLSG</sequence>
<evidence type="ECO:0000313" key="1">
    <source>
        <dbReference type="EMBL" id="MFC3689873.1"/>
    </source>
</evidence>
<comment type="caution">
    <text evidence="1">The sequence shown here is derived from an EMBL/GenBank/DDBJ whole genome shotgun (WGS) entry which is preliminary data.</text>
</comment>
<keyword evidence="2" id="KW-1185">Reference proteome</keyword>
<dbReference type="SUPFAM" id="SSF159888">
    <property type="entry name" value="YdhG-like"/>
    <property type="match status" value="1"/>
</dbReference>
<dbReference type="RefSeq" id="WP_340292940.1">
    <property type="nucleotide sequence ID" value="NZ_JBBEOI010000089.1"/>
</dbReference>
<evidence type="ECO:0000313" key="2">
    <source>
        <dbReference type="Proteomes" id="UP001595685"/>
    </source>
</evidence>
<proteinExistence type="predicted"/>
<accession>A0ABV7WL64</accession>
<name>A0ABV7WL64_9MICO</name>
<dbReference type="Gene3D" id="3.90.1150.200">
    <property type="match status" value="1"/>
</dbReference>
<protein>
    <submittedName>
        <fullName evidence="1">DUF1801 domain-containing protein</fullName>
    </submittedName>
</protein>